<sequence length="116" mass="13524">MVNSNSLLLSFHPLDRFDGRVRQIDGRLRDLPMARILRLHPFEGTVRKILVEESFPEGARKVEEKSVREEKISLVTELDYGNGTRVQRSDKGDWIIDLQLIKQPNLEIPWPSTEWT</sequence>
<comment type="caution">
    <text evidence="1">The sequence shown here is derived from an EMBL/GenBank/DDBJ whole genome shotgun (WGS) entry which is preliminary data.</text>
</comment>
<dbReference type="Proteomes" id="UP001328107">
    <property type="component" value="Unassembled WGS sequence"/>
</dbReference>
<organism evidence="1 2">
    <name type="scientific">Pristionchus mayeri</name>
    <dbReference type="NCBI Taxonomy" id="1317129"/>
    <lineage>
        <taxon>Eukaryota</taxon>
        <taxon>Metazoa</taxon>
        <taxon>Ecdysozoa</taxon>
        <taxon>Nematoda</taxon>
        <taxon>Chromadorea</taxon>
        <taxon>Rhabditida</taxon>
        <taxon>Rhabditina</taxon>
        <taxon>Diplogasteromorpha</taxon>
        <taxon>Diplogasteroidea</taxon>
        <taxon>Neodiplogasteridae</taxon>
        <taxon>Pristionchus</taxon>
    </lineage>
</organism>
<dbReference type="EMBL" id="BTRK01000006">
    <property type="protein sequence ID" value="GMR56978.1"/>
    <property type="molecule type" value="Genomic_DNA"/>
</dbReference>
<keyword evidence="2" id="KW-1185">Reference proteome</keyword>
<proteinExistence type="predicted"/>
<protein>
    <submittedName>
        <fullName evidence="1">Uncharacterized protein</fullName>
    </submittedName>
</protein>
<reference evidence="2" key="1">
    <citation type="submission" date="2022-10" db="EMBL/GenBank/DDBJ databases">
        <title>Genome assembly of Pristionchus species.</title>
        <authorList>
            <person name="Yoshida K."/>
            <person name="Sommer R.J."/>
        </authorList>
    </citation>
    <scope>NUCLEOTIDE SEQUENCE [LARGE SCALE GENOMIC DNA]</scope>
    <source>
        <strain evidence="2">RS5460</strain>
    </source>
</reference>
<gene>
    <name evidence="1" type="ORF">PMAYCL1PPCAC_27173</name>
</gene>
<accession>A0AAN5D5M4</accession>
<evidence type="ECO:0000313" key="2">
    <source>
        <dbReference type="Proteomes" id="UP001328107"/>
    </source>
</evidence>
<dbReference type="AlphaFoldDB" id="A0AAN5D5M4"/>
<name>A0AAN5D5M4_9BILA</name>
<evidence type="ECO:0000313" key="1">
    <source>
        <dbReference type="EMBL" id="GMR56978.1"/>
    </source>
</evidence>